<proteinExistence type="predicted"/>
<dbReference type="OrthoDB" id="4378831at2"/>
<name>A0A1L8CQQ6_9PROT</name>
<sequence length="410" mass="46365">MTQETEKKIKNKNIIVCADGTGNKGGTTPDSNVYKIYKAINKRFKGETSDGFACDEQVVFYDNGVGTEKNNYLRALGGGFGFGFEDNVRDLYKYLARNYNPGDRIYFFGFSRGASTVRACNGFIRKCGLAKGKGKQNHQLDELVTKAFSAYQLRKKQPDVAEAVRTSEQFHAVVPIHFMGVWDTVVALGFPTGTDVTGTASKVFNKFSEWAGNRLDRKWWQHKFYFYKLTGNVVNAYQALAIDDERTAFWPFVWNEKLPQVELDLLKKEDGSPIERTVEQVWFAGMHSNVGGGYARSGMASVPLYWMMKRAAKCGLQFEDGAIEDAQHDSHVHGNMYDSRNGVAMMYRYHPREIEKLCKPEKDGKVIKKLKGEIKIHRSVIERINHRTANYAPGQLPGCYSAFKIDPLEG</sequence>
<dbReference type="AlphaFoldDB" id="A0A1L8CQQ6"/>
<comment type="caution">
    <text evidence="2">The sequence shown here is derived from an EMBL/GenBank/DDBJ whole genome shotgun (WGS) entry which is preliminary data.</text>
</comment>
<dbReference type="STRING" id="1921010.MMIC_P2248"/>
<gene>
    <name evidence="2" type="ORF">MMIC_P2248</name>
</gene>
<reference evidence="2 3" key="1">
    <citation type="journal article" date="2017" name="Arch. Microbiol.">
        <title>Mariprofundus micogutta sp. nov., a novel iron-oxidizing zetaproteobacterium isolated from a deep-sea hydrothermal field at the Bayonnaise knoll of the Izu-Ogasawara arc, and a description of Mariprofundales ord. nov. and Zetaproteobacteria classis nov.</title>
        <authorList>
            <person name="Makita H."/>
            <person name="Tanaka E."/>
            <person name="Mitsunobu S."/>
            <person name="Miyazaki M."/>
            <person name="Nunoura T."/>
            <person name="Uematsu K."/>
            <person name="Takaki Y."/>
            <person name="Nishi S."/>
            <person name="Shimamura S."/>
            <person name="Takai K."/>
        </authorList>
    </citation>
    <scope>NUCLEOTIDE SEQUENCE [LARGE SCALE GENOMIC DNA]</scope>
    <source>
        <strain evidence="2 3">ET2</strain>
    </source>
</reference>
<organism evidence="2 3">
    <name type="scientific">Mariprofundus micogutta</name>
    <dbReference type="NCBI Taxonomy" id="1921010"/>
    <lineage>
        <taxon>Bacteria</taxon>
        <taxon>Pseudomonadati</taxon>
        <taxon>Pseudomonadota</taxon>
        <taxon>Candidatius Mariprofundia</taxon>
        <taxon>Mariprofundales</taxon>
        <taxon>Mariprofundaceae</taxon>
        <taxon>Mariprofundus</taxon>
    </lineage>
</organism>
<protein>
    <recommendedName>
        <fullName evidence="1">T6SS Phospholipase effector Tle1-like catalytic domain-containing protein</fullName>
    </recommendedName>
</protein>
<feature type="domain" description="T6SS Phospholipase effector Tle1-like catalytic" evidence="1">
    <location>
        <begin position="12"/>
        <end position="309"/>
    </location>
</feature>
<dbReference type="RefSeq" id="WP_072660568.1">
    <property type="nucleotide sequence ID" value="NZ_BDFD01000025.1"/>
</dbReference>
<dbReference type="EMBL" id="BDFD01000025">
    <property type="protein sequence ID" value="GAV21266.1"/>
    <property type="molecule type" value="Genomic_DNA"/>
</dbReference>
<evidence type="ECO:0000313" key="2">
    <source>
        <dbReference type="EMBL" id="GAV21266.1"/>
    </source>
</evidence>
<evidence type="ECO:0000259" key="1">
    <source>
        <dbReference type="Pfam" id="PF09994"/>
    </source>
</evidence>
<keyword evidence="3" id="KW-1185">Reference proteome</keyword>
<dbReference type="PANTHER" id="PTHR33840">
    <property type="match status" value="1"/>
</dbReference>
<evidence type="ECO:0000313" key="3">
    <source>
        <dbReference type="Proteomes" id="UP000231632"/>
    </source>
</evidence>
<dbReference type="Proteomes" id="UP000231632">
    <property type="component" value="Unassembled WGS sequence"/>
</dbReference>
<dbReference type="InterPro" id="IPR018712">
    <property type="entry name" value="Tle1-like_cat"/>
</dbReference>
<accession>A0A1L8CQQ6</accession>
<dbReference type="Pfam" id="PF09994">
    <property type="entry name" value="T6SS_Tle1-like_cat"/>
    <property type="match status" value="1"/>
</dbReference>
<dbReference type="PANTHER" id="PTHR33840:SF1">
    <property type="entry name" value="TLE1 PHOSPHOLIPASE DOMAIN-CONTAINING PROTEIN"/>
    <property type="match status" value="1"/>
</dbReference>